<gene>
    <name evidence="1" type="ORF">CLV35_1351</name>
</gene>
<keyword evidence="2" id="KW-1185">Reference proteome</keyword>
<dbReference type="InParanoid" id="A0A420XS74"/>
<organism evidence="1 2">
    <name type="scientific">Motilibacter peucedani</name>
    <dbReference type="NCBI Taxonomy" id="598650"/>
    <lineage>
        <taxon>Bacteria</taxon>
        <taxon>Bacillati</taxon>
        <taxon>Actinomycetota</taxon>
        <taxon>Actinomycetes</taxon>
        <taxon>Motilibacterales</taxon>
        <taxon>Motilibacteraceae</taxon>
        <taxon>Motilibacter</taxon>
    </lineage>
</organism>
<evidence type="ECO:0000313" key="1">
    <source>
        <dbReference type="EMBL" id="RKS77657.1"/>
    </source>
</evidence>
<comment type="caution">
    <text evidence="1">The sequence shown here is derived from an EMBL/GenBank/DDBJ whole genome shotgun (WGS) entry which is preliminary data.</text>
</comment>
<proteinExistence type="predicted"/>
<dbReference type="EMBL" id="RBWV01000010">
    <property type="protein sequence ID" value="RKS77657.1"/>
    <property type="molecule type" value="Genomic_DNA"/>
</dbReference>
<dbReference type="AlphaFoldDB" id="A0A420XS74"/>
<sequence>MTGRSALVLHWCADCREVRAFETPHCEDHVECPELACIECGTAVLLGSLLDADLAYGVGAPGAAAARSWSSARTA</sequence>
<dbReference type="Proteomes" id="UP000281955">
    <property type="component" value="Unassembled WGS sequence"/>
</dbReference>
<reference evidence="1 2" key="1">
    <citation type="submission" date="2018-10" db="EMBL/GenBank/DDBJ databases">
        <title>Genomic Encyclopedia of Archaeal and Bacterial Type Strains, Phase II (KMG-II): from individual species to whole genera.</title>
        <authorList>
            <person name="Goeker M."/>
        </authorList>
    </citation>
    <scope>NUCLEOTIDE SEQUENCE [LARGE SCALE GENOMIC DNA]</scope>
    <source>
        <strain evidence="1 2">RP-AC37</strain>
    </source>
</reference>
<accession>A0A420XS74</accession>
<evidence type="ECO:0000313" key="2">
    <source>
        <dbReference type="Proteomes" id="UP000281955"/>
    </source>
</evidence>
<dbReference type="RefSeq" id="WP_121192673.1">
    <property type="nucleotide sequence ID" value="NZ_RBWV01000010.1"/>
</dbReference>
<dbReference type="OrthoDB" id="3831322at2"/>
<name>A0A420XS74_9ACTN</name>
<protein>
    <submittedName>
        <fullName evidence="1">Uncharacterized protein</fullName>
    </submittedName>
</protein>